<feature type="transmembrane region" description="Helical" evidence="1">
    <location>
        <begin position="70"/>
        <end position="91"/>
    </location>
</feature>
<keyword evidence="1" id="KW-0812">Transmembrane</keyword>
<name>A0A450ZMX4_9GAMM</name>
<protein>
    <submittedName>
        <fullName evidence="2">Uncharacterized protein</fullName>
    </submittedName>
</protein>
<proteinExistence type="predicted"/>
<organism evidence="2">
    <name type="scientific">Candidatus Kentrum sp. TUN</name>
    <dbReference type="NCBI Taxonomy" id="2126343"/>
    <lineage>
        <taxon>Bacteria</taxon>
        <taxon>Pseudomonadati</taxon>
        <taxon>Pseudomonadota</taxon>
        <taxon>Gammaproteobacteria</taxon>
        <taxon>Candidatus Kentrum</taxon>
    </lineage>
</organism>
<accession>A0A450ZMX4</accession>
<evidence type="ECO:0000256" key="1">
    <source>
        <dbReference type="SAM" id="Phobius"/>
    </source>
</evidence>
<dbReference type="AlphaFoldDB" id="A0A450ZMX4"/>
<evidence type="ECO:0000313" key="2">
    <source>
        <dbReference type="EMBL" id="VFK55173.1"/>
    </source>
</evidence>
<reference evidence="2" key="1">
    <citation type="submission" date="2019-02" db="EMBL/GenBank/DDBJ databases">
        <authorList>
            <person name="Gruber-Vodicka R. H."/>
            <person name="Seah K. B. B."/>
        </authorList>
    </citation>
    <scope>NUCLEOTIDE SEQUENCE</scope>
    <source>
        <strain evidence="2">BECK_BY1</strain>
    </source>
</reference>
<keyword evidence="1" id="KW-1133">Transmembrane helix</keyword>
<dbReference type="EMBL" id="CAADFX010000028">
    <property type="protein sequence ID" value="VFK55173.1"/>
    <property type="molecule type" value="Genomic_DNA"/>
</dbReference>
<gene>
    <name evidence="2" type="ORF">BECKTUN1418D_GA0071000_10289</name>
</gene>
<sequence>MLALRAKAERGGSLDTRIGYFYFSDTYTKQILRISLSIIPVRTAHTLTPLPSGLVAIYIIRTLADIKPRLRLGFFIAAALRAWTAIMYRFLFLT</sequence>
<keyword evidence="1" id="KW-0472">Membrane</keyword>